<dbReference type="EMBL" id="JAUSUN010000013">
    <property type="protein sequence ID" value="MDQ0414208.1"/>
    <property type="molecule type" value="Genomic_DNA"/>
</dbReference>
<organism evidence="1 2">
    <name type="scientific">Mesobacillus stamsii</name>
    <dbReference type="NCBI Taxonomy" id="225347"/>
    <lineage>
        <taxon>Bacteria</taxon>
        <taxon>Bacillati</taxon>
        <taxon>Bacillota</taxon>
        <taxon>Bacilli</taxon>
        <taxon>Bacillales</taxon>
        <taxon>Bacillaceae</taxon>
        <taxon>Mesobacillus</taxon>
    </lineage>
</organism>
<dbReference type="RefSeq" id="WP_307191994.1">
    <property type="nucleotide sequence ID" value="NZ_JAUSUN010000013.1"/>
</dbReference>
<protein>
    <submittedName>
        <fullName evidence="1">Uncharacterized protein</fullName>
    </submittedName>
</protein>
<evidence type="ECO:0000313" key="2">
    <source>
        <dbReference type="Proteomes" id="UP001242313"/>
    </source>
</evidence>
<accession>A0ABU0FWB6</accession>
<sequence>MDEKPVVINIPAVETWNITALRHACKKNKIKGYSKMTQEQLIAEVNKIIFRLSEKVEK</sequence>
<proteinExistence type="predicted"/>
<dbReference type="Proteomes" id="UP001242313">
    <property type="component" value="Unassembled WGS sequence"/>
</dbReference>
<gene>
    <name evidence="1" type="ORF">J2S25_002415</name>
</gene>
<evidence type="ECO:0000313" key="1">
    <source>
        <dbReference type="EMBL" id="MDQ0414208.1"/>
    </source>
</evidence>
<keyword evidence="2" id="KW-1185">Reference proteome</keyword>
<comment type="caution">
    <text evidence="1">The sequence shown here is derived from an EMBL/GenBank/DDBJ whole genome shotgun (WGS) entry which is preliminary data.</text>
</comment>
<reference evidence="1 2" key="1">
    <citation type="submission" date="2023-07" db="EMBL/GenBank/DDBJ databases">
        <title>Genomic Encyclopedia of Type Strains, Phase IV (KMG-IV): sequencing the most valuable type-strain genomes for metagenomic binning, comparative biology and taxonomic classification.</title>
        <authorList>
            <person name="Goeker M."/>
        </authorList>
    </citation>
    <scope>NUCLEOTIDE SEQUENCE [LARGE SCALE GENOMIC DNA]</scope>
    <source>
        <strain evidence="1 2">DSM 19598</strain>
    </source>
</reference>
<name>A0ABU0FWB6_9BACI</name>